<dbReference type="PANTHER" id="PTHR12306:SF9">
    <property type="entry name" value="LIPID TRANSFERASE CIDEC"/>
    <property type="match status" value="1"/>
</dbReference>
<dbReference type="Ensembl" id="ENSGACT00000012811.2">
    <property type="protein sequence ID" value="ENSGACP00000012787.2"/>
    <property type="gene ID" value="ENSGACG00000009696.2"/>
</dbReference>
<accession>G3P5B4</accession>
<evidence type="ECO:0000259" key="3">
    <source>
        <dbReference type="PROSITE" id="PS51135"/>
    </source>
</evidence>
<evidence type="ECO:0000256" key="2">
    <source>
        <dbReference type="PROSITE-ProRule" id="PRU00447"/>
    </source>
</evidence>
<keyword evidence="5" id="KW-1185">Reference proteome</keyword>
<dbReference type="GeneTree" id="ENSGT00390000018596"/>
<keyword evidence="1 2" id="KW-0053">Apoptosis</keyword>
<dbReference type="SUPFAM" id="SSF54277">
    <property type="entry name" value="CAD &amp; PB1 domains"/>
    <property type="match status" value="1"/>
</dbReference>
<evidence type="ECO:0000256" key="1">
    <source>
        <dbReference type="ARBA" id="ARBA00022703"/>
    </source>
</evidence>
<dbReference type="SMART" id="SM00266">
    <property type="entry name" value="CAD"/>
    <property type="match status" value="1"/>
</dbReference>
<protein>
    <recommendedName>
        <fullName evidence="3">CIDE-N domain-containing protein</fullName>
    </recommendedName>
</protein>
<dbReference type="OMA" id="CYHAKRM"/>
<dbReference type="STRING" id="69293.ENSGACP00000012787"/>
<dbReference type="GO" id="GO:0042981">
    <property type="term" value="P:regulation of apoptotic process"/>
    <property type="evidence" value="ECO:0007669"/>
    <property type="project" value="TreeGrafter"/>
</dbReference>
<dbReference type="PANTHER" id="PTHR12306">
    <property type="entry name" value="CELL DEATH ACTIVATOR CIDE"/>
    <property type="match status" value="1"/>
</dbReference>
<reference evidence="4" key="2">
    <citation type="submission" date="2025-08" db="UniProtKB">
        <authorList>
            <consortium name="Ensembl"/>
        </authorList>
    </citation>
    <scope>IDENTIFICATION</scope>
</reference>
<evidence type="ECO:0000313" key="4">
    <source>
        <dbReference type="Ensembl" id="ENSGACP00000012787.2"/>
    </source>
</evidence>
<evidence type="ECO:0000313" key="5">
    <source>
        <dbReference type="Proteomes" id="UP000007635"/>
    </source>
</evidence>
<dbReference type="eggNOG" id="ENOG502QU28">
    <property type="taxonomic scope" value="Eukaryota"/>
</dbReference>
<dbReference type="GO" id="GO:0006915">
    <property type="term" value="P:apoptotic process"/>
    <property type="evidence" value="ECO:0007669"/>
    <property type="project" value="UniProtKB-UniRule"/>
</dbReference>
<dbReference type="InterPro" id="IPR003508">
    <property type="entry name" value="CIDE-N_dom"/>
</dbReference>
<reference evidence="4 5" key="1">
    <citation type="journal article" date="2021" name="G3 (Bethesda)">
        <title>Improved contiguity of the threespine stickleback genome using long-read sequencing.</title>
        <authorList>
            <person name="Nath S."/>
            <person name="Shaw D.E."/>
            <person name="White M.A."/>
        </authorList>
    </citation>
    <scope>NUCLEOTIDE SEQUENCE [LARGE SCALE GENOMIC DNA]</scope>
    <source>
        <strain evidence="4 5">Lake Benthic</strain>
    </source>
</reference>
<dbReference type="AlphaFoldDB" id="G3P5B4"/>
<dbReference type="Gene3D" id="3.10.20.10">
    <property type="match status" value="1"/>
</dbReference>
<dbReference type="Proteomes" id="UP000007635">
    <property type="component" value="Chromosome XVII"/>
</dbReference>
<proteinExistence type="predicted"/>
<name>G3P5B4_GASAC</name>
<dbReference type="Pfam" id="PF02017">
    <property type="entry name" value="CIDE-N"/>
    <property type="match status" value="1"/>
</dbReference>
<dbReference type="FunCoup" id="G3P5B4">
    <property type="interactions" value="1143"/>
</dbReference>
<organism evidence="4 5">
    <name type="scientific">Gasterosteus aculeatus aculeatus</name>
    <name type="common">three-spined stickleback</name>
    <dbReference type="NCBI Taxonomy" id="481459"/>
    <lineage>
        <taxon>Eukaryota</taxon>
        <taxon>Metazoa</taxon>
        <taxon>Chordata</taxon>
        <taxon>Craniata</taxon>
        <taxon>Vertebrata</taxon>
        <taxon>Euteleostomi</taxon>
        <taxon>Actinopterygii</taxon>
        <taxon>Neopterygii</taxon>
        <taxon>Teleostei</taxon>
        <taxon>Neoteleostei</taxon>
        <taxon>Acanthomorphata</taxon>
        <taxon>Eupercaria</taxon>
        <taxon>Perciformes</taxon>
        <taxon>Cottioidei</taxon>
        <taxon>Gasterosteales</taxon>
        <taxon>Gasterosteidae</taxon>
        <taxon>Gasterosteus</taxon>
    </lineage>
</organism>
<dbReference type="PROSITE" id="PS51135">
    <property type="entry name" value="CIDE_N"/>
    <property type="match status" value="1"/>
</dbReference>
<dbReference type="Bgee" id="ENSGACG00000009696">
    <property type="expression patterns" value="Expressed in liver and 10 other cell types or tissues"/>
</dbReference>
<sequence length="258" mass="28879">MDYAMKSLSLLTPSSLSKCVSASVSASASMTQQLLSGRALRLKPFRVTNADRSVKKGIMADALKDLMNKVSDSFSVPCVDALVLDEDGTGVDTDDFFQTLPDNTVLMVLENGHRWTPHPCRPKHRIDVAKLTLDLYKTNPKDFIGCLNMKATLYGAYSVSYDLRCYAAKNMLKEALRWTIFSMQATGHILLGSSCYIEQLLEDEEQVEKSLALPQEGRIRQLQSMLRSKKMRKRQTDLIQHKKKLMSAVHISGSRVGD</sequence>
<reference evidence="4" key="3">
    <citation type="submission" date="2025-09" db="UniProtKB">
        <authorList>
            <consortium name="Ensembl"/>
        </authorList>
    </citation>
    <scope>IDENTIFICATION</scope>
</reference>
<dbReference type="InParanoid" id="G3P5B4"/>
<feature type="domain" description="CIDE-N" evidence="3">
    <location>
        <begin position="41"/>
        <end position="117"/>
    </location>
</feature>